<dbReference type="AlphaFoldDB" id="A0A7S4BBZ7"/>
<dbReference type="Gene3D" id="6.10.140.1230">
    <property type="match status" value="1"/>
</dbReference>
<evidence type="ECO:0008006" key="2">
    <source>
        <dbReference type="Google" id="ProtNLM"/>
    </source>
</evidence>
<dbReference type="PANTHER" id="PTHR10476">
    <property type="entry name" value="CHARGED MULTIVESICULAR BODY PROTEIN"/>
    <property type="match status" value="1"/>
</dbReference>
<evidence type="ECO:0000313" key="1">
    <source>
        <dbReference type="EMBL" id="CAE0760175.1"/>
    </source>
</evidence>
<sequence>MSKGLENQLFNLKFTAKQLQRLSVKCAKDEKVEKGKIKKALEKDNHDGARIHAQNAIRQKNMAQNYLRLSSRVDAVSSRLESAIKMQQVTKSMGQVVKGMDKVLGSMNVEQISKVMDQFERSFENMDVRSEYVEQTMNASTTAAMPEEEVDTLMQMVADEHGLKMTDKFGAAGNSALAEPGTTRTCMRSSSWRSAHSLPLRCVLAPSQLSVHALI</sequence>
<organism evidence="1">
    <name type="scientific">Chrysotila carterae</name>
    <name type="common">Marine alga</name>
    <name type="synonym">Syracosphaera carterae</name>
    <dbReference type="NCBI Taxonomy" id="13221"/>
    <lineage>
        <taxon>Eukaryota</taxon>
        <taxon>Haptista</taxon>
        <taxon>Haptophyta</taxon>
        <taxon>Prymnesiophyceae</taxon>
        <taxon>Isochrysidales</taxon>
        <taxon>Isochrysidaceae</taxon>
        <taxon>Chrysotila</taxon>
    </lineage>
</organism>
<protein>
    <recommendedName>
        <fullName evidence="2">Charged multivesicular body protein 1a</fullName>
    </recommendedName>
</protein>
<gene>
    <name evidence="1" type="ORF">PCAR00345_LOCUS12781</name>
</gene>
<dbReference type="EMBL" id="HBIZ01020316">
    <property type="protein sequence ID" value="CAE0760175.1"/>
    <property type="molecule type" value="Transcribed_RNA"/>
</dbReference>
<reference evidence="1" key="1">
    <citation type="submission" date="2021-01" db="EMBL/GenBank/DDBJ databases">
        <authorList>
            <person name="Corre E."/>
            <person name="Pelletier E."/>
            <person name="Niang G."/>
            <person name="Scheremetjew M."/>
            <person name="Finn R."/>
            <person name="Kale V."/>
            <person name="Holt S."/>
            <person name="Cochrane G."/>
            <person name="Meng A."/>
            <person name="Brown T."/>
            <person name="Cohen L."/>
        </authorList>
    </citation>
    <scope>NUCLEOTIDE SEQUENCE</scope>
    <source>
        <strain evidence="1">CCMP645</strain>
    </source>
</reference>
<dbReference type="Pfam" id="PF03357">
    <property type="entry name" value="Snf7"/>
    <property type="match status" value="1"/>
</dbReference>
<name>A0A7S4BBZ7_CHRCT</name>
<accession>A0A7S4BBZ7</accession>
<dbReference type="GO" id="GO:0007034">
    <property type="term" value="P:vacuolar transport"/>
    <property type="evidence" value="ECO:0007669"/>
    <property type="project" value="InterPro"/>
</dbReference>
<proteinExistence type="predicted"/>
<dbReference type="InterPro" id="IPR005024">
    <property type="entry name" value="Snf7_fam"/>
</dbReference>